<accession>A0AAV7UMW6</accession>
<dbReference type="EMBL" id="JANPWB010000005">
    <property type="protein sequence ID" value="KAJ1188957.1"/>
    <property type="molecule type" value="Genomic_DNA"/>
</dbReference>
<keyword evidence="2" id="KW-1185">Reference proteome</keyword>
<sequence>MEDSSQARVRGGEAAPPRGVVPPVVQVVKLNVPNSESGMAKQRLLGKKLLASCRRRKTTFTTRRLVPKSAQD</sequence>
<organism evidence="1 2">
    <name type="scientific">Pleurodeles waltl</name>
    <name type="common">Iberian ribbed newt</name>
    <dbReference type="NCBI Taxonomy" id="8319"/>
    <lineage>
        <taxon>Eukaryota</taxon>
        <taxon>Metazoa</taxon>
        <taxon>Chordata</taxon>
        <taxon>Craniata</taxon>
        <taxon>Vertebrata</taxon>
        <taxon>Euteleostomi</taxon>
        <taxon>Amphibia</taxon>
        <taxon>Batrachia</taxon>
        <taxon>Caudata</taxon>
        <taxon>Salamandroidea</taxon>
        <taxon>Salamandridae</taxon>
        <taxon>Pleurodelinae</taxon>
        <taxon>Pleurodeles</taxon>
    </lineage>
</organism>
<proteinExistence type="predicted"/>
<name>A0AAV7UMW6_PLEWA</name>
<protein>
    <submittedName>
        <fullName evidence="1">Uncharacterized protein</fullName>
    </submittedName>
</protein>
<evidence type="ECO:0000313" key="2">
    <source>
        <dbReference type="Proteomes" id="UP001066276"/>
    </source>
</evidence>
<reference evidence="1" key="1">
    <citation type="journal article" date="2022" name="bioRxiv">
        <title>Sequencing and chromosome-scale assembly of the giantPleurodeles waltlgenome.</title>
        <authorList>
            <person name="Brown T."/>
            <person name="Elewa A."/>
            <person name="Iarovenko S."/>
            <person name="Subramanian E."/>
            <person name="Araus A.J."/>
            <person name="Petzold A."/>
            <person name="Susuki M."/>
            <person name="Suzuki K.-i.T."/>
            <person name="Hayashi T."/>
            <person name="Toyoda A."/>
            <person name="Oliveira C."/>
            <person name="Osipova E."/>
            <person name="Leigh N.D."/>
            <person name="Simon A."/>
            <person name="Yun M.H."/>
        </authorList>
    </citation>
    <scope>NUCLEOTIDE SEQUENCE</scope>
    <source>
        <strain evidence="1">20211129_DDA</strain>
        <tissue evidence="1">Liver</tissue>
    </source>
</reference>
<gene>
    <name evidence="1" type="ORF">NDU88_005713</name>
</gene>
<evidence type="ECO:0000313" key="1">
    <source>
        <dbReference type="EMBL" id="KAJ1188957.1"/>
    </source>
</evidence>
<dbReference type="Proteomes" id="UP001066276">
    <property type="component" value="Chromosome 3_1"/>
</dbReference>
<dbReference type="AlphaFoldDB" id="A0AAV7UMW6"/>
<comment type="caution">
    <text evidence="1">The sequence shown here is derived from an EMBL/GenBank/DDBJ whole genome shotgun (WGS) entry which is preliminary data.</text>
</comment>